<protein>
    <submittedName>
        <fullName evidence="1">DUF6653 family protein</fullName>
    </submittedName>
</protein>
<comment type="caution">
    <text evidence="1">The sequence shown here is derived from an EMBL/GenBank/DDBJ whole genome shotgun (WGS) entry which is preliminary data.</text>
</comment>
<evidence type="ECO:0000313" key="1">
    <source>
        <dbReference type="EMBL" id="MEZ3164035.1"/>
    </source>
</evidence>
<evidence type="ECO:0000313" key="2">
    <source>
        <dbReference type="Proteomes" id="UP001567572"/>
    </source>
</evidence>
<dbReference type="InterPro" id="IPR046595">
    <property type="entry name" value="DUF6653"/>
</dbReference>
<sequence>MTTRREELENAFWNRHSNPKSGWSRTAVLPALLYAIYRRDWRLATAAAAFAALNPLLFAPPENDDAWMTRVVRAERWWRETDRGFLDTSYPNLLNVLNVPATLYAVVAAYRGRPVRAAVAGCAAMGLKFWYVAELARRYEGENE</sequence>
<accession>A0ABD5M3B9</accession>
<name>A0ABD5M3B9_9EURY</name>
<dbReference type="EMBL" id="JBEDNY010000003">
    <property type="protein sequence ID" value="MEZ3164035.1"/>
    <property type="molecule type" value="Genomic_DNA"/>
</dbReference>
<dbReference type="AlphaFoldDB" id="A0ABD5M3B9"/>
<organism evidence="1 2">
    <name type="scientific">Halorubrum miltondacostae</name>
    <dbReference type="NCBI Taxonomy" id="3076378"/>
    <lineage>
        <taxon>Archaea</taxon>
        <taxon>Methanobacteriati</taxon>
        <taxon>Methanobacteriota</taxon>
        <taxon>Stenosarchaea group</taxon>
        <taxon>Halobacteria</taxon>
        <taxon>Halobacteriales</taxon>
        <taxon>Haloferacaceae</taxon>
        <taxon>Halorubrum</taxon>
    </lineage>
</organism>
<dbReference type="Proteomes" id="UP001567572">
    <property type="component" value="Unassembled WGS sequence"/>
</dbReference>
<reference evidence="1 2" key="1">
    <citation type="submission" date="2024-06" db="EMBL/GenBank/DDBJ databases">
        <title>Halorubrum miltondacostae sp. nov., a potential PHA producer isolated from an inland solar saltern in Rio Maior, Portugal.</title>
        <authorList>
            <person name="Albuquerque L."/>
            <person name="Viver T."/>
            <person name="Barroso C."/>
            <person name="Claudino R."/>
            <person name="Galvan M."/>
            <person name="Simoes G."/>
            <person name="Lobo Da Cunha A."/>
            <person name="Egas C."/>
        </authorList>
    </citation>
    <scope>NUCLEOTIDE SEQUENCE [LARGE SCALE GENOMIC DNA]</scope>
    <source>
        <strain evidence="1 2">RMP-11</strain>
    </source>
</reference>
<proteinExistence type="predicted"/>
<keyword evidence="2" id="KW-1185">Reference proteome</keyword>
<dbReference type="RefSeq" id="WP_371162018.1">
    <property type="nucleotide sequence ID" value="NZ_JBEDNX010000005.1"/>
</dbReference>
<dbReference type="Pfam" id="PF20358">
    <property type="entry name" value="DUF6653"/>
    <property type="match status" value="1"/>
</dbReference>
<gene>
    <name evidence="1" type="ORF">ABNG04_09170</name>
</gene>